<protein>
    <recommendedName>
        <fullName evidence="6">O-antigen ligase-related domain-containing protein</fullName>
    </recommendedName>
</protein>
<dbReference type="Proteomes" id="UP000326912">
    <property type="component" value="Unassembled WGS sequence"/>
</dbReference>
<dbReference type="GO" id="GO:0016020">
    <property type="term" value="C:membrane"/>
    <property type="evidence" value="ECO:0007669"/>
    <property type="project" value="UniProtKB-SubCell"/>
</dbReference>
<evidence type="ECO:0000313" key="7">
    <source>
        <dbReference type="EMBL" id="GER86117.1"/>
    </source>
</evidence>
<organism evidence="7 8">
    <name type="scientific">Dictyobacter vulcani</name>
    <dbReference type="NCBI Taxonomy" id="2607529"/>
    <lineage>
        <taxon>Bacteria</taxon>
        <taxon>Bacillati</taxon>
        <taxon>Chloroflexota</taxon>
        <taxon>Ktedonobacteria</taxon>
        <taxon>Ktedonobacterales</taxon>
        <taxon>Dictyobacteraceae</taxon>
        <taxon>Dictyobacter</taxon>
    </lineage>
</organism>
<feature type="transmembrane region" description="Helical" evidence="5">
    <location>
        <begin position="73"/>
        <end position="89"/>
    </location>
</feature>
<proteinExistence type="predicted"/>
<feature type="transmembrane region" description="Helical" evidence="5">
    <location>
        <begin position="109"/>
        <end position="129"/>
    </location>
</feature>
<dbReference type="InterPro" id="IPR051533">
    <property type="entry name" value="WaaL-like"/>
</dbReference>
<feature type="transmembrane region" description="Helical" evidence="5">
    <location>
        <begin position="198"/>
        <end position="215"/>
    </location>
</feature>
<feature type="transmembrane region" description="Helical" evidence="5">
    <location>
        <begin position="244"/>
        <end position="262"/>
    </location>
</feature>
<name>A0A5J4KI33_9CHLR</name>
<dbReference type="Pfam" id="PF04932">
    <property type="entry name" value="Wzy_C"/>
    <property type="match status" value="1"/>
</dbReference>
<keyword evidence="2 5" id="KW-0812">Transmembrane</keyword>
<dbReference type="EMBL" id="BKZW01000001">
    <property type="protein sequence ID" value="GER86117.1"/>
    <property type="molecule type" value="Genomic_DNA"/>
</dbReference>
<dbReference type="PANTHER" id="PTHR37422">
    <property type="entry name" value="TEICHURONIC ACID BIOSYNTHESIS PROTEIN TUAE"/>
    <property type="match status" value="1"/>
</dbReference>
<feature type="domain" description="O-antigen ligase-related" evidence="6">
    <location>
        <begin position="229"/>
        <end position="419"/>
    </location>
</feature>
<feature type="transmembrane region" description="Helical" evidence="5">
    <location>
        <begin position="402"/>
        <end position="429"/>
    </location>
</feature>
<gene>
    <name evidence="7" type="ORF">KDW_02790</name>
</gene>
<feature type="transmembrane region" description="Helical" evidence="5">
    <location>
        <begin position="25"/>
        <end position="53"/>
    </location>
</feature>
<keyword evidence="4 5" id="KW-0472">Membrane</keyword>
<sequence>MALYYLIGNENVKFSIGHLAQLHPLFALPFLGCFIALAWYRLPFAIALLPLALPYYLAPKTVVRSAQFSPAEIVLWICLGMAVVQFATLRRKWPYQLSLSELRQRFGPFLWPILLFVLAGIISLFGVSAPTEALRAFRQEILDPLLYVGLIFFCLRSRQDITRLLVALFTSGLVIALIAILDYTMFGKTDTVYGGPPSVGLLFDYTLPIGLAIIFSRISWKLRLPVLLLCIPFIYALLHNDSRGSALAAFPVVLLFVISLAIRKRKVLLIGGSIALIIVAIGYGLFYPRVNRIIMDTVINGHSDTNNVSTLQRRVHLWQSAEAMIVDHPWFGVGLDNWLCHYADPRVVPSVPALSGKYKPDLPEYSWMKSCPLASHYYIVAAENGKNTYMYNEPGLSHPHNIFLHVWVSIGIFGLLAFVALLLLFYWLFARILRYLAVQTVDHSEQWRWLAIGAAAAMLAAIIQGMVDSAFLAQDLAFCFWLLMATLLLIRSQINMSWR</sequence>
<comment type="subcellular location">
    <subcellularLocation>
        <location evidence="1">Membrane</location>
        <topology evidence="1">Multi-pass membrane protein</topology>
    </subcellularLocation>
</comment>
<comment type="caution">
    <text evidence="7">The sequence shown here is derived from an EMBL/GenBank/DDBJ whole genome shotgun (WGS) entry which is preliminary data.</text>
</comment>
<feature type="transmembrane region" description="Helical" evidence="5">
    <location>
        <begin position="164"/>
        <end position="186"/>
    </location>
</feature>
<feature type="transmembrane region" description="Helical" evidence="5">
    <location>
        <begin position="473"/>
        <end position="490"/>
    </location>
</feature>
<evidence type="ECO:0000313" key="8">
    <source>
        <dbReference type="Proteomes" id="UP000326912"/>
    </source>
</evidence>
<evidence type="ECO:0000256" key="4">
    <source>
        <dbReference type="ARBA" id="ARBA00023136"/>
    </source>
</evidence>
<dbReference type="AlphaFoldDB" id="A0A5J4KI33"/>
<keyword evidence="3 5" id="KW-1133">Transmembrane helix</keyword>
<dbReference type="PANTHER" id="PTHR37422:SF23">
    <property type="entry name" value="TEICHURONIC ACID BIOSYNTHESIS PROTEIN TUAE"/>
    <property type="match status" value="1"/>
</dbReference>
<dbReference type="InterPro" id="IPR007016">
    <property type="entry name" value="O-antigen_ligase-rel_domated"/>
</dbReference>
<evidence type="ECO:0000256" key="3">
    <source>
        <dbReference type="ARBA" id="ARBA00022989"/>
    </source>
</evidence>
<evidence type="ECO:0000256" key="2">
    <source>
        <dbReference type="ARBA" id="ARBA00022692"/>
    </source>
</evidence>
<feature type="transmembrane region" description="Helical" evidence="5">
    <location>
        <begin position="449"/>
        <end position="467"/>
    </location>
</feature>
<feature type="transmembrane region" description="Helical" evidence="5">
    <location>
        <begin position="222"/>
        <end position="238"/>
    </location>
</feature>
<evidence type="ECO:0000256" key="5">
    <source>
        <dbReference type="SAM" id="Phobius"/>
    </source>
</evidence>
<evidence type="ECO:0000259" key="6">
    <source>
        <dbReference type="Pfam" id="PF04932"/>
    </source>
</evidence>
<keyword evidence="8" id="KW-1185">Reference proteome</keyword>
<evidence type="ECO:0000256" key="1">
    <source>
        <dbReference type="ARBA" id="ARBA00004141"/>
    </source>
</evidence>
<feature type="transmembrane region" description="Helical" evidence="5">
    <location>
        <begin position="267"/>
        <end position="286"/>
    </location>
</feature>
<accession>A0A5J4KI33</accession>
<reference evidence="7 8" key="1">
    <citation type="submission" date="2019-10" db="EMBL/GenBank/DDBJ databases">
        <title>Dictyobacter vulcani sp. nov., within the class Ktedonobacteria, isolated from soil of volcanic Mt. Zao.</title>
        <authorList>
            <person name="Zheng Y."/>
            <person name="Wang C.M."/>
            <person name="Sakai Y."/>
            <person name="Abe K."/>
            <person name="Yokota A."/>
            <person name="Yabe S."/>
        </authorList>
    </citation>
    <scope>NUCLEOTIDE SEQUENCE [LARGE SCALE GENOMIC DNA]</scope>
    <source>
        <strain evidence="7 8">W12</strain>
    </source>
</reference>